<dbReference type="EMBL" id="CADIJQ010000023">
    <property type="protein sequence ID" value="CAB3744772.1"/>
    <property type="molecule type" value="Genomic_DNA"/>
</dbReference>
<dbReference type="Proteomes" id="UP000494269">
    <property type="component" value="Unassembled WGS sequence"/>
</dbReference>
<proteinExistence type="predicted"/>
<reference evidence="2 3" key="1">
    <citation type="submission" date="2020-04" db="EMBL/GenBank/DDBJ databases">
        <authorList>
            <person name="De Canck E."/>
        </authorList>
    </citation>
    <scope>NUCLEOTIDE SEQUENCE [LARGE SCALE GENOMIC DNA]</scope>
    <source>
        <strain evidence="2 3">LMG 3441</strain>
    </source>
</reference>
<feature type="compositionally biased region" description="Basic and acidic residues" evidence="1">
    <location>
        <begin position="40"/>
        <end position="50"/>
    </location>
</feature>
<keyword evidence="3" id="KW-1185">Reference proteome</keyword>
<organism evidence="2 3">
    <name type="scientific">Achromobacter kerstersii</name>
    <dbReference type="NCBI Taxonomy" id="1353890"/>
    <lineage>
        <taxon>Bacteria</taxon>
        <taxon>Pseudomonadati</taxon>
        <taxon>Pseudomonadota</taxon>
        <taxon>Betaproteobacteria</taxon>
        <taxon>Burkholderiales</taxon>
        <taxon>Alcaligenaceae</taxon>
        <taxon>Achromobacter</taxon>
    </lineage>
</organism>
<protein>
    <submittedName>
        <fullName evidence="2">Uncharacterized protein</fullName>
    </submittedName>
</protein>
<gene>
    <name evidence="2" type="ORF">LMG3441_06224</name>
</gene>
<sequence length="184" mass="20980">MTRVHESRCEAGQKMGPKAEHNAEHKKGCDTGHQSGSAIRKQERGNKTMEARAGTQAGLPRWVEDEIRNWARSQWEGDWPGPRRMAQDAPDVCAFPPLPGHDDDDEPLRIPVNHERARRVHALYEALPLVERRVVQAETTRRADYGDLPAHLRQDKACRVIGITLPYYKVALGSFKQQVWRAFK</sequence>
<feature type="compositionally biased region" description="Basic and acidic residues" evidence="1">
    <location>
        <begin position="1"/>
        <end position="30"/>
    </location>
</feature>
<feature type="region of interest" description="Disordered" evidence="1">
    <location>
        <begin position="1"/>
        <end position="55"/>
    </location>
</feature>
<evidence type="ECO:0000313" key="3">
    <source>
        <dbReference type="Proteomes" id="UP000494269"/>
    </source>
</evidence>
<evidence type="ECO:0000256" key="1">
    <source>
        <dbReference type="SAM" id="MobiDB-lite"/>
    </source>
</evidence>
<dbReference type="AlphaFoldDB" id="A0A6S7BW48"/>
<name>A0A6S7BW48_9BURK</name>
<accession>A0A6S7BW48</accession>
<evidence type="ECO:0000313" key="2">
    <source>
        <dbReference type="EMBL" id="CAB3744772.1"/>
    </source>
</evidence>